<evidence type="ECO:0000313" key="2">
    <source>
        <dbReference type="EMBL" id="KAL0174621.1"/>
    </source>
</evidence>
<evidence type="ECO:0000313" key="3">
    <source>
        <dbReference type="Proteomes" id="UP001529510"/>
    </source>
</evidence>
<accession>A0ABD0PMF6</accession>
<protein>
    <recommendedName>
        <fullName evidence="1">Kinase suppressor RAS 1 N-terminal helical hairpin domain-containing protein</fullName>
    </recommendedName>
</protein>
<feature type="non-terminal residue" evidence="2">
    <location>
        <position position="1"/>
    </location>
</feature>
<proteinExistence type="predicted"/>
<sequence>DEEHLDARDGSNAGMDALHQCELIQNLIEISISSLKGLRTKCAASNDLTQHEIRTLE</sequence>
<reference evidence="2 3" key="1">
    <citation type="submission" date="2024-05" db="EMBL/GenBank/DDBJ databases">
        <title>Genome sequencing and assembly of Indian major carp, Cirrhinus mrigala (Hamilton, 1822).</title>
        <authorList>
            <person name="Mohindra V."/>
            <person name="Chowdhury L.M."/>
            <person name="Lal K."/>
            <person name="Jena J.K."/>
        </authorList>
    </citation>
    <scope>NUCLEOTIDE SEQUENCE [LARGE SCALE GENOMIC DNA]</scope>
    <source>
        <strain evidence="2">CM1030</strain>
        <tissue evidence="2">Blood</tissue>
    </source>
</reference>
<dbReference type="Gene3D" id="6.10.140.1120">
    <property type="match status" value="1"/>
</dbReference>
<dbReference type="Proteomes" id="UP001529510">
    <property type="component" value="Unassembled WGS sequence"/>
</dbReference>
<dbReference type="AlphaFoldDB" id="A0ABD0PMF6"/>
<dbReference type="InterPro" id="IPR046933">
    <property type="entry name" value="SAM_KSR1_N_sf"/>
</dbReference>
<gene>
    <name evidence="2" type="ORF">M9458_030589</name>
</gene>
<evidence type="ECO:0000259" key="1">
    <source>
        <dbReference type="Pfam" id="PF20406"/>
    </source>
</evidence>
<dbReference type="Pfam" id="PF20406">
    <property type="entry name" value="SAM_KSR1_N"/>
    <property type="match status" value="1"/>
</dbReference>
<organism evidence="2 3">
    <name type="scientific">Cirrhinus mrigala</name>
    <name type="common">Mrigala</name>
    <dbReference type="NCBI Taxonomy" id="683832"/>
    <lineage>
        <taxon>Eukaryota</taxon>
        <taxon>Metazoa</taxon>
        <taxon>Chordata</taxon>
        <taxon>Craniata</taxon>
        <taxon>Vertebrata</taxon>
        <taxon>Euteleostomi</taxon>
        <taxon>Actinopterygii</taxon>
        <taxon>Neopterygii</taxon>
        <taxon>Teleostei</taxon>
        <taxon>Ostariophysi</taxon>
        <taxon>Cypriniformes</taxon>
        <taxon>Cyprinidae</taxon>
        <taxon>Labeoninae</taxon>
        <taxon>Labeonini</taxon>
        <taxon>Cirrhinus</taxon>
    </lineage>
</organism>
<dbReference type="InterPro" id="IPR046861">
    <property type="entry name" value="SAM_KSR1_N"/>
</dbReference>
<name>A0ABD0PMF6_CIRMR</name>
<feature type="domain" description="Kinase suppressor RAS 1 N-terminal helical hairpin" evidence="1">
    <location>
        <begin position="21"/>
        <end position="57"/>
    </location>
</feature>
<dbReference type="EMBL" id="JAMKFB020000015">
    <property type="protein sequence ID" value="KAL0174621.1"/>
    <property type="molecule type" value="Genomic_DNA"/>
</dbReference>
<feature type="non-terminal residue" evidence="2">
    <location>
        <position position="57"/>
    </location>
</feature>
<comment type="caution">
    <text evidence="2">The sequence shown here is derived from an EMBL/GenBank/DDBJ whole genome shotgun (WGS) entry which is preliminary data.</text>
</comment>
<keyword evidence="3" id="KW-1185">Reference proteome</keyword>